<protein>
    <submittedName>
        <fullName evidence="2">Uncharacterized protein</fullName>
    </submittedName>
</protein>
<proteinExistence type="predicted"/>
<evidence type="ECO:0000313" key="2">
    <source>
        <dbReference type="EMBL" id="ADI73278.1"/>
    </source>
</evidence>
<evidence type="ECO:0000256" key="1">
    <source>
        <dbReference type="SAM" id="Phobius"/>
    </source>
</evidence>
<dbReference type="Proteomes" id="UP000000391">
    <property type="component" value="Chromosome"/>
</dbReference>
<dbReference type="AlphaFoldDB" id="D7E6Q6"/>
<organism evidence="2 3">
    <name type="scientific">Methanohalobium evestigatum (strain ATCC BAA-1072 / DSM 3721 / NBRC 107634 / OCM 161 / Z-7303)</name>
    <dbReference type="NCBI Taxonomy" id="644295"/>
    <lineage>
        <taxon>Archaea</taxon>
        <taxon>Methanobacteriati</taxon>
        <taxon>Methanobacteriota</taxon>
        <taxon>Stenosarchaea group</taxon>
        <taxon>Methanomicrobia</taxon>
        <taxon>Methanosarcinales</taxon>
        <taxon>Methanosarcinaceae</taxon>
        <taxon>Methanohalobium</taxon>
    </lineage>
</organism>
<evidence type="ECO:0000313" key="3">
    <source>
        <dbReference type="Proteomes" id="UP000000391"/>
    </source>
</evidence>
<keyword evidence="3" id="KW-1185">Reference proteome</keyword>
<accession>D7E6Q6</accession>
<dbReference type="HOGENOM" id="CLU_971842_0_0_2"/>
<keyword evidence="1" id="KW-0472">Membrane</keyword>
<dbReference type="GeneID" id="9345970"/>
<dbReference type="RefSeq" id="WP_013193846.1">
    <property type="nucleotide sequence ID" value="NC_014253.1"/>
</dbReference>
<name>D7E6Q6_METEZ</name>
<dbReference type="KEGG" id="mev:Metev_0353"/>
<feature type="transmembrane region" description="Helical" evidence="1">
    <location>
        <begin position="233"/>
        <end position="255"/>
    </location>
</feature>
<keyword evidence="1" id="KW-1133">Transmembrane helix</keyword>
<dbReference type="EMBL" id="CP002069">
    <property type="protein sequence ID" value="ADI73278.1"/>
    <property type="molecule type" value="Genomic_DNA"/>
</dbReference>
<reference evidence="2 3" key="1">
    <citation type="submission" date="2010-06" db="EMBL/GenBank/DDBJ databases">
        <title>Complete sequence chromosome of Methanohalobium evestigatum Z-7303.</title>
        <authorList>
            <consortium name="US DOE Joint Genome Institute"/>
            <person name="Lucas S."/>
            <person name="Copeland A."/>
            <person name="Lapidus A."/>
            <person name="Cheng J.-F."/>
            <person name="Bruce D."/>
            <person name="Goodwin L."/>
            <person name="Pitluck S."/>
            <person name="Saunders E."/>
            <person name="Detter J.C."/>
            <person name="Han C."/>
            <person name="Tapia R."/>
            <person name="Land M."/>
            <person name="Hauser L."/>
            <person name="Kyrpides N."/>
            <person name="Mikhailova N."/>
            <person name="Sieprawska-Lupa M."/>
            <person name="Whitman W.B."/>
            <person name="Anderson I."/>
            <person name="Woyke T."/>
        </authorList>
    </citation>
    <scope>NUCLEOTIDE SEQUENCE [LARGE SCALE GENOMIC DNA]</scope>
    <source>
        <strain evidence="3">ATCC BAA-1072 / DSM 3721 / NBRC 107634 / OCM 161 / Z-7303</strain>
    </source>
</reference>
<gene>
    <name evidence="2" type="ordered locus">Metev_0353</name>
</gene>
<feature type="transmembrane region" description="Helical" evidence="1">
    <location>
        <begin position="194"/>
        <end position="212"/>
    </location>
</feature>
<sequence>MKWKSHRECTKVIAEDLGLDGDHVNSILEGCVYPDKVGFKDEGLMGVPISFPHHKETNQRIYQILVNMRKMVLKGDGVSAFEIGCLAHLIQDRVTFPHAHPNFDDFQNGVAKCRIKSKWREEDVPVLDARVLDELDNILTLNNPDDPEKALKEGYQETLLVLKSVLQDSNLPDEYRPAYNDCKSKFKSLKKSRIFYWVSTYLNPLAPLYAMLDSKAIANSDMVKRYAYVKKNVVWKGVVAVFAFLIAQDMFWSLLYGLPIFGQILTLRFKIPEEIERNLEWYNFDD</sequence>
<keyword evidence="1" id="KW-0812">Transmembrane</keyword>